<name>A0ABR2HRW0_9PEZI</name>
<accession>A0ABR2HRW0</accession>
<feature type="compositionally biased region" description="Low complexity" evidence="1">
    <location>
        <begin position="299"/>
        <end position="312"/>
    </location>
</feature>
<evidence type="ECO:0000256" key="1">
    <source>
        <dbReference type="SAM" id="MobiDB-lite"/>
    </source>
</evidence>
<sequence length="336" mass="37943">MGSFHNPASLPDEVVKAINDSLEQTHHDWAKDGWSNVPAESVMTIIRQVVADELWAGYRIDISPVDAEFVMRCDNSDYELVHDEQDSGVFQNASYRVPLITIAPGEREKEWAWPEEEAHRFGVDLLLRCVSVLRFGSADAAWWNRYAAPALRPEVGKYLAFMFVVGQGEKKRKYLFPPLKALHMHTTPAGENCWLLVNVPQKKDFEKLREEAENCEANYYGSITETAKAIAEVNARREDMICRVEAWLDGLELEDKPEGGRRRGHRGGRGRGRGNGRTLYEPEEKPRNQGRRGGQRASRTAAGANARQPAARQLAEKSANTEIPVVRQILKRPVNP</sequence>
<evidence type="ECO:0000313" key="3">
    <source>
        <dbReference type="Proteomes" id="UP001390339"/>
    </source>
</evidence>
<feature type="compositionally biased region" description="Basic residues" evidence="1">
    <location>
        <begin position="262"/>
        <end position="274"/>
    </location>
</feature>
<organism evidence="2 3">
    <name type="scientific">Apiospora arundinis</name>
    <dbReference type="NCBI Taxonomy" id="335852"/>
    <lineage>
        <taxon>Eukaryota</taxon>
        <taxon>Fungi</taxon>
        <taxon>Dikarya</taxon>
        <taxon>Ascomycota</taxon>
        <taxon>Pezizomycotina</taxon>
        <taxon>Sordariomycetes</taxon>
        <taxon>Xylariomycetidae</taxon>
        <taxon>Amphisphaeriales</taxon>
        <taxon>Apiosporaceae</taxon>
        <taxon>Apiospora</taxon>
    </lineage>
</organism>
<reference evidence="2 3" key="1">
    <citation type="journal article" date="2024" name="IMA Fungus">
        <title>Apiospora arundinis, a panoply of carbohydrate-active enzymes and secondary metabolites.</title>
        <authorList>
            <person name="Sorensen T."/>
            <person name="Petersen C."/>
            <person name="Muurmann A.T."/>
            <person name="Christiansen J.V."/>
            <person name="Brundto M.L."/>
            <person name="Overgaard C.K."/>
            <person name="Boysen A.T."/>
            <person name="Wollenberg R.D."/>
            <person name="Larsen T.O."/>
            <person name="Sorensen J.L."/>
            <person name="Nielsen K.L."/>
            <person name="Sondergaard T.E."/>
        </authorList>
    </citation>
    <scope>NUCLEOTIDE SEQUENCE [LARGE SCALE GENOMIC DNA]</scope>
    <source>
        <strain evidence="2 3">AAU 773</strain>
    </source>
</reference>
<feature type="region of interest" description="Disordered" evidence="1">
    <location>
        <begin position="255"/>
        <end position="321"/>
    </location>
</feature>
<protein>
    <submittedName>
        <fullName evidence="2">Uncharacterized protein</fullName>
    </submittedName>
</protein>
<dbReference type="Proteomes" id="UP001390339">
    <property type="component" value="Unassembled WGS sequence"/>
</dbReference>
<proteinExistence type="predicted"/>
<dbReference type="EMBL" id="JAPCWZ010000009">
    <property type="protein sequence ID" value="KAK8851825.1"/>
    <property type="molecule type" value="Genomic_DNA"/>
</dbReference>
<keyword evidence="3" id="KW-1185">Reference proteome</keyword>
<comment type="caution">
    <text evidence="2">The sequence shown here is derived from an EMBL/GenBank/DDBJ whole genome shotgun (WGS) entry which is preliminary data.</text>
</comment>
<evidence type="ECO:0000313" key="2">
    <source>
        <dbReference type="EMBL" id="KAK8851825.1"/>
    </source>
</evidence>
<gene>
    <name evidence="2" type="ORF">PGQ11_014304</name>
</gene>